<keyword evidence="9 10" id="KW-0238">DNA-binding</keyword>
<feature type="compositionally biased region" description="Polar residues" evidence="12">
    <location>
        <begin position="502"/>
        <end position="516"/>
    </location>
</feature>
<dbReference type="PIRSF" id="PIRSF009449">
    <property type="entry name" value="DNA_primase_large_subunit"/>
    <property type="match status" value="1"/>
</dbReference>
<feature type="region of interest" description="Disordered" evidence="12">
    <location>
        <begin position="477"/>
        <end position="516"/>
    </location>
</feature>
<dbReference type="GO" id="GO:0003677">
    <property type="term" value="F:DNA binding"/>
    <property type="evidence" value="ECO:0007669"/>
    <property type="project" value="UniProtKB-UniRule"/>
</dbReference>
<evidence type="ECO:0000313" key="14">
    <source>
        <dbReference type="EMBL" id="KAJ3054937.1"/>
    </source>
</evidence>
<dbReference type="PANTHER" id="PTHR10537">
    <property type="entry name" value="DNA PRIMASE LARGE SUBUNIT"/>
    <property type="match status" value="1"/>
</dbReference>
<comment type="similarity">
    <text evidence="1 10">Belongs to the eukaryotic-type primase large subunit family.</text>
</comment>
<keyword evidence="3 10" id="KW-0004">4Fe-4S</keyword>
<comment type="caution">
    <text evidence="14">The sequence shown here is derived from an EMBL/GenBank/DDBJ whole genome shotgun (WGS) entry which is preliminary data.</text>
</comment>
<dbReference type="InterPro" id="IPR007238">
    <property type="entry name" value="DNA_primase_lsu_euk/arc"/>
</dbReference>
<organism evidence="14 15">
    <name type="scientific">Rhizophlyctis rosea</name>
    <dbReference type="NCBI Taxonomy" id="64517"/>
    <lineage>
        <taxon>Eukaryota</taxon>
        <taxon>Fungi</taxon>
        <taxon>Fungi incertae sedis</taxon>
        <taxon>Chytridiomycota</taxon>
        <taxon>Chytridiomycota incertae sedis</taxon>
        <taxon>Chytridiomycetes</taxon>
        <taxon>Rhizophlyctidales</taxon>
        <taxon>Rhizophlyctidaceae</taxon>
        <taxon>Rhizophlyctis</taxon>
    </lineage>
</organism>
<dbReference type="AlphaFoldDB" id="A0AAD5X728"/>
<keyword evidence="4 10" id="KW-0639">Primosome</keyword>
<comment type="function">
    <text evidence="10">DNA primase is the polymerase that synthesizes small RNA primers for the Okazaki fragments made during discontinuous DNA replication.</text>
</comment>
<evidence type="ECO:0000256" key="11">
    <source>
        <dbReference type="PIRSR" id="PIRSR009449-1"/>
    </source>
</evidence>
<feature type="domain" description="DNA primase large subunit C-terminal" evidence="13">
    <location>
        <begin position="290"/>
        <end position="476"/>
    </location>
</feature>
<keyword evidence="15" id="KW-1185">Reference proteome</keyword>
<feature type="binding site" evidence="11">
    <location>
        <position position="432"/>
    </location>
    <ligand>
        <name>[4Fe-4S] cluster</name>
        <dbReference type="ChEBI" id="CHEBI:49883"/>
    </ligand>
</feature>
<name>A0AAD5X728_9FUNG</name>
<protein>
    <recommendedName>
        <fullName evidence="2 10">DNA primase large subunit</fullName>
    </recommendedName>
</protein>
<evidence type="ECO:0000256" key="3">
    <source>
        <dbReference type="ARBA" id="ARBA00022485"/>
    </source>
</evidence>
<sequence length="516" mass="58651">MLKQQVSTSAASYVQTAADKRLLSAYPFSLNFYTDPPPYELTLNEFETYALARLKVLKTCETARIRSKDAKKIDEHIESVVSKELPLARNSQLKGGRVKAKEAYDQRRKDHISHFILRLAYCQTEDLRQWFIKQEVALFDYRFRIEESAEQEAFLRHIDLGLAPITPEEKQTLSIPLQQTHGITPEELKHQTFYRAPFEQVLDLVASRRVLLRNGYAYVSQKDQPTLVSNAFRHKLKESLELTAKALPRMDEDDRLTPILHSLSKQYVSKEYDPTKSAGEIRHDDVDSLESHFPPCMRNLHQHLRADAHLKYFGRVQFGLFLKGIGLPLEEALVYWRKAFHRLTDDEFQKKSYAYGVRYNYGVEGKRTNWTPYSCMKIITSNQPSAGDHHGCPFKHFSPDNLRDLVGRYGCGDSGASEVLRIAKAGHYQVACTRLFELTRGEVHKQANRIAAGGDAEGAGGGGGMVETIEHPNQFFDMSFKGQDSWAGRRRRDGGNAGSQGGPDQSTQASSMEVDR</sequence>
<evidence type="ECO:0000313" key="15">
    <source>
        <dbReference type="Proteomes" id="UP001212841"/>
    </source>
</evidence>
<evidence type="ECO:0000256" key="2">
    <source>
        <dbReference type="ARBA" id="ARBA00019038"/>
    </source>
</evidence>
<gene>
    <name evidence="14" type="primary">PRIM2</name>
    <name evidence="14" type="ORF">HK097_000294</name>
</gene>
<dbReference type="GO" id="GO:0005658">
    <property type="term" value="C:alpha DNA polymerase:primase complex"/>
    <property type="evidence" value="ECO:0007669"/>
    <property type="project" value="UniProtKB-ARBA"/>
</dbReference>
<evidence type="ECO:0000256" key="1">
    <source>
        <dbReference type="ARBA" id="ARBA00010564"/>
    </source>
</evidence>
<dbReference type="PANTHER" id="PTHR10537:SF3">
    <property type="entry name" value="DNA PRIMASE LARGE SUBUNIT"/>
    <property type="match status" value="1"/>
</dbReference>
<dbReference type="Pfam" id="PF26466">
    <property type="entry name" value="DNA_primase_lrg_N"/>
    <property type="match status" value="1"/>
</dbReference>
<dbReference type="InterPro" id="IPR058560">
    <property type="entry name" value="DNA_primase_C"/>
</dbReference>
<evidence type="ECO:0000256" key="5">
    <source>
        <dbReference type="ARBA" id="ARBA00022705"/>
    </source>
</evidence>
<dbReference type="SUPFAM" id="SSF140914">
    <property type="entry name" value="PriB N-terminal domain-like"/>
    <property type="match status" value="1"/>
</dbReference>
<dbReference type="GO" id="GO:0051539">
    <property type="term" value="F:4 iron, 4 sulfur cluster binding"/>
    <property type="evidence" value="ECO:0007669"/>
    <property type="project" value="UniProtKB-UniRule"/>
</dbReference>
<proteinExistence type="inferred from homology"/>
<dbReference type="Gene3D" id="1.20.930.80">
    <property type="match status" value="1"/>
</dbReference>
<comment type="cofactor">
    <cofactor evidence="10">
        <name>[4Fe-4S] cluster</name>
        <dbReference type="ChEBI" id="CHEBI:49883"/>
    </cofactor>
    <text evidence="10">Binds 1 [4Fe-4S] cluster.</text>
</comment>
<dbReference type="GO" id="GO:0006270">
    <property type="term" value="P:DNA replication initiation"/>
    <property type="evidence" value="ECO:0007669"/>
    <property type="project" value="TreeGrafter"/>
</dbReference>
<evidence type="ECO:0000256" key="4">
    <source>
        <dbReference type="ARBA" id="ARBA00022515"/>
    </source>
</evidence>
<feature type="binding site" evidence="11">
    <location>
        <position position="392"/>
    </location>
    <ligand>
        <name>[4Fe-4S] cluster</name>
        <dbReference type="ChEBI" id="CHEBI:49883"/>
    </ligand>
</feature>
<dbReference type="CDD" id="cd07322">
    <property type="entry name" value="PriL_PriS_Eukaryotic"/>
    <property type="match status" value="1"/>
</dbReference>
<feature type="binding site" evidence="11">
    <location>
        <position position="296"/>
    </location>
    <ligand>
        <name>[4Fe-4S] cluster</name>
        <dbReference type="ChEBI" id="CHEBI:49883"/>
    </ligand>
</feature>
<keyword evidence="7 10" id="KW-0408">Iron</keyword>
<keyword evidence="8 10" id="KW-0411">Iron-sulfur</keyword>
<dbReference type="GO" id="GO:0006269">
    <property type="term" value="P:DNA replication, synthesis of primer"/>
    <property type="evidence" value="ECO:0007669"/>
    <property type="project" value="UniProtKB-KW"/>
</dbReference>
<accession>A0AAD5X728</accession>
<feature type="binding site" evidence="11">
    <location>
        <position position="375"/>
    </location>
    <ligand>
        <name>[4Fe-4S] cluster</name>
        <dbReference type="ChEBI" id="CHEBI:49883"/>
    </ligand>
</feature>
<dbReference type="GO" id="GO:0046872">
    <property type="term" value="F:metal ion binding"/>
    <property type="evidence" value="ECO:0007669"/>
    <property type="project" value="UniProtKB-UniRule"/>
</dbReference>
<keyword evidence="6 10" id="KW-0479">Metal-binding</keyword>
<dbReference type="EMBL" id="JADGJD010000104">
    <property type="protein sequence ID" value="KAJ3054937.1"/>
    <property type="molecule type" value="Genomic_DNA"/>
</dbReference>
<evidence type="ECO:0000256" key="9">
    <source>
        <dbReference type="ARBA" id="ARBA00023125"/>
    </source>
</evidence>
<reference evidence="14" key="1">
    <citation type="submission" date="2020-05" db="EMBL/GenBank/DDBJ databases">
        <title>Phylogenomic resolution of chytrid fungi.</title>
        <authorList>
            <person name="Stajich J.E."/>
            <person name="Amses K."/>
            <person name="Simmons R."/>
            <person name="Seto K."/>
            <person name="Myers J."/>
            <person name="Bonds A."/>
            <person name="Quandt C.A."/>
            <person name="Barry K."/>
            <person name="Liu P."/>
            <person name="Grigoriev I."/>
            <person name="Longcore J.E."/>
            <person name="James T.Y."/>
        </authorList>
    </citation>
    <scope>NUCLEOTIDE SEQUENCE</scope>
    <source>
        <strain evidence="14">JEL0318</strain>
    </source>
</reference>
<evidence type="ECO:0000256" key="6">
    <source>
        <dbReference type="ARBA" id="ARBA00022723"/>
    </source>
</evidence>
<evidence type="ECO:0000256" key="12">
    <source>
        <dbReference type="SAM" id="MobiDB-lite"/>
    </source>
</evidence>
<evidence type="ECO:0000259" key="13">
    <source>
        <dbReference type="Pfam" id="PF04104"/>
    </source>
</evidence>
<keyword evidence="5 10" id="KW-0235">DNA replication</keyword>
<dbReference type="FunFam" id="1.20.930.80:FF:000001">
    <property type="entry name" value="DNA primase large subunit"/>
    <property type="match status" value="1"/>
</dbReference>
<evidence type="ECO:0000256" key="10">
    <source>
        <dbReference type="PIRNR" id="PIRNR009449"/>
    </source>
</evidence>
<evidence type="ECO:0000256" key="8">
    <source>
        <dbReference type="ARBA" id="ARBA00023014"/>
    </source>
</evidence>
<dbReference type="Proteomes" id="UP001212841">
    <property type="component" value="Unassembled WGS sequence"/>
</dbReference>
<dbReference type="InterPro" id="IPR016558">
    <property type="entry name" value="DNA_primase_lsu_euk"/>
</dbReference>
<dbReference type="Pfam" id="PF04104">
    <property type="entry name" value="DNA_primase_lrg"/>
    <property type="match status" value="1"/>
</dbReference>
<evidence type="ECO:0000256" key="7">
    <source>
        <dbReference type="ARBA" id="ARBA00023004"/>
    </source>
</evidence>